<dbReference type="RefSeq" id="WP_111502841.1">
    <property type="nucleotide sequence ID" value="NZ_QKYN01000077.1"/>
</dbReference>
<dbReference type="InterPro" id="IPR022893">
    <property type="entry name" value="Shikimate_DH_fam"/>
</dbReference>
<evidence type="ECO:0000313" key="6">
    <source>
        <dbReference type="Proteomes" id="UP000248889"/>
    </source>
</evidence>
<feature type="domain" description="SDH C-terminal" evidence="4">
    <location>
        <begin position="233"/>
        <end position="259"/>
    </location>
</feature>
<dbReference type="GO" id="GO:0004764">
    <property type="term" value="F:shikimate 3-dehydrogenase (NADP+) activity"/>
    <property type="evidence" value="ECO:0007669"/>
    <property type="project" value="UniProtKB-EC"/>
</dbReference>
<evidence type="ECO:0000256" key="1">
    <source>
        <dbReference type="ARBA" id="ARBA00004871"/>
    </source>
</evidence>
<reference evidence="5 6" key="1">
    <citation type="submission" date="2018-06" db="EMBL/GenBank/DDBJ databases">
        <title>Streptacidiphilus pinicola sp. nov., isolated from pine grove soil.</title>
        <authorList>
            <person name="Roh S.G."/>
            <person name="Park S."/>
            <person name="Kim M.-K."/>
            <person name="Yun B.-R."/>
            <person name="Park J."/>
            <person name="Kim M.J."/>
            <person name="Kim Y.S."/>
            <person name="Kim S.B."/>
        </authorList>
    </citation>
    <scope>NUCLEOTIDE SEQUENCE [LARGE SCALE GENOMIC DNA]</scope>
    <source>
        <strain evidence="5 6">MMS16-CNU450</strain>
    </source>
</reference>
<evidence type="ECO:0000256" key="2">
    <source>
        <dbReference type="ARBA" id="ARBA00023141"/>
    </source>
</evidence>
<evidence type="ECO:0000259" key="4">
    <source>
        <dbReference type="Pfam" id="PF18317"/>
    </source>
</evidence>
<dbReference type="NCBIfam" id="NF001311">
    <property type="entry name" value="PRK00258.1-3"/>
    <property type="match status" value="1"/>
</dbReference>
<gene>
    <name evidence="5" type="ORF">DN069_20400</name>
</gene>
<dbReference type="AlphaFoldDB" id="A0A2X0IFH5"/>
<dbReference type="SUPFAM" id="SSF53223">
    <property type="entry name" value="Aminoacid dehydrogenase-like, N-terminal domain"/>
    <property type="match status" value="1"/>
</dbReference>
<organism evidence="5 6">
    <name type="scientific">Streptacidiphilus pinicola</name>
    <dbReference type="NCBI Taxonomy" id="2219663"/>
    <lineage>
        <taxon>Bacteria</taxon>
        <taxon>Bacillati</taxon>
        <taxon>Actinomycetota</taxon>
        <taxon>Actinomycetes</taxon>
        <taxon>Kitasatosporales</taxon>
        <taxon>Streptomycetaceae</taxon>
        <taxon>Streptacidiphilus</taxon>
    </lineage>
</organism>
<dbReference type="Pfam" id="PF08501">
    <property type="entry name" value="Shikimate_dh_N"/>
    <property type="match status" value="1"/>
</dbReference>
<keyword evidence="2" id="KW-0028">Amino-acid biosynthesis</keyword>
<dbReference type="GO" id="GO:0005829">
    <property type="term" value="C:cytosol"/>
    <property type="evidence" value="ECO:0007669"/>
    <property type="project" value="TreeGrafter"/>
</dbReference>
<protein>
    <submittedName>
        <fullName evidence="5">Shikimate dehydrogenase</fullName>
        <ecNumber evidence="5">1.1.1.25</ecNumber>
    </submittedName>
</protein>
<dbReference type="InterPro" id="IPR013708">
    <property type="entry name" value="Shikimate_DH-bd_N"/>
</dbReference>
<dbReference type="EC" id="1.1.1.25" evidence="5"/>
<evidence type="ECO:0000259" key="3">
    <source>
        <dbReference type="Pfam" id="PF08501"/>
    </source>
</evidence>
<comment type="caution">
    <text evidence="5">The sequence shown here is derived from an EMBL/GenBank/DDBJ whole genome shotgun (WGS) entry which is preliminary data.</text>
</comment>
<dbReference type="SUPFAM" id="SSF51735">
    <property type="entry name" value="NAD(P)-binding Rossmann-fold domains"/>
    <property type="match status" value="1"/>
</dbReference>
<sequence length="275" mass="28784">MSRLALLGSATGGALSPVLHRSAYHALGLPWTYEAIDCAPSQLGRRLDECRAGEWAGFSLTMPLKQAVVPLLDEIGDTARQTGTVNCVSARDGRLLGDNTDVHGMTAALSQVLPSAEDVVVLGGGATACSALAAAHRFGAKAATLLLRSPDRAPIVREIARRVGMRLRVRPWTEAREHLDAPLVVSTVPPGAADVLATGWRPGAGVLLDVVYRPWPTPLAAAAQPAGRTVVGGLAMLVHQAARQVELQTGCERAPLQAMFAAVDEIASDVTSISQ</sequence>
<name>A0A2X0IFH5_9ACTN</name>
<proteinExistence type="predicted"/>
<evidence type="ECO:0000313" key="5">
    <source>
        <dbReference type="EMBL" id="RAG83802.1"/>
    </source>
</evidence>
<dbReference type="PANTHER" id="PTHR21089">
    <property type="entry name" value="SHIKIMATE DEHYDROGENASE"/>
    <property type="match status" value="1"/>
</dbReference>
<dbReference type="Gene3D" id="3.40.50.720">
    <property type="entry name" value="NAD(P)-binding Rossmann-like Domain"/>
    <property type="match status" value="1"/>
</dbReference>
<feature type="domain" description="Shikimate dehydrogenase substrate binding N-terminal" evidence="3">
    <location>
        <begin position="7"/>
        <end position="88"/>
    </location>
</feature>
<dbReference type="Proteomes" id="UP000248889">
    <property type="component" value="Unassembled WGS sequence"/>
</dbReference>
<dbReference type="InterPro" id="IPR041121">
    <property type="entry name" value="SDH_C"/>
</dbReference>
<keyword evidence="6" id="KW-1185">Reference proteome</keyword>
<dbReference type="OrthoDB" id="9776868at2"/>
<dbReference type="GO" id="GO:0019632">
    <property type="term" value="P:shikimate metabolic process"/>
    <property type="evidence" value="ECO:0007669"/>
    <property type="project" value="TreeGrafter"/>
</dbReference>
<dbReference type="GO" id="GO:0050661">
    <property type="term" value="F:NADP binding"/>
    <property type="evidence" value="ECO:0007669"/>
    <property type="project" value="TreeGrafter"/>
</dbReference>
<dbReference type="GO" id="GO:0009423">
    <property type="term" value="P:chorismate biosynthetic process"/>
    <property type="evidence" value="ECO:0007669"/>
    <property type="project" value="TreeGrafter"/>
</dbReference>
<keyword evidence="2" id="KW-0057">Aromatic amino acid biosynthesis</keyword>
<dbReference type="PANTHER" id="PTHR21089:SF1">
    <property type="entry name" value="BIFUNCTIONAL 3-DEHYDROQUINATE DEHYDRATASE_SHIKIMATE DEHYDROGENASE, CHLOROPLASTIC"/>
    <property type="match status" value="1"/>
</dbReference>
<dbReference type="InterPro" id="IPR036291">
    <property type="entry name" value="NAD(P)-bd_dom_sf"/>
</dbReference>
<dbReference type="InterPro" id="IPR046346">
    <property type="entry name" value="Aminoacid_DH-like_N_sf"/>
</dbReference>
<accession>A0A2X0IFH5</accession>
<dbReference type="Pfam" id="PF18317">
    <property type="entry name" value="SDH_C"/>
    <property type="match status" value="1"/>
</dbReference>
<comment type="pathway">
    <text evidence="1">Metabolic intermediate biosynthesis; chorismate biosynthesis; chorismate from D-erythrose 4-phosphate and phosphoenolpyruvate: step 4/7.</text>
</comment>
<keyword evidence="5" id="KW-0560">Oxidoreductase</keyword>
<dbReference type="EMBL" id="QKYN01000077">
    <property type="protein sequence ID" value="RAG83802.1"/>
    <property type="molecule type" value="Genomic_DNA"/>
</dbReference>
<dbReference type="Gene3D" id="3.40.50.10860">
    <property type="entry name" value="Leucine Dehydrogenase, chain A, domain 1"/>
    <property type="match status" value="1"/>
</dbReference>
<dbReference type="GO" id="GO:0009073">
    <property type="term" value="P:aromatic amino acid family biosynthetic process"/>
    <property type="evidence" value="ECO:0007669"/>
    <property type="project" value="UniProtKB-KW"/>
</dbReference>